<evidence type="ECO:0000313" key="1">
    <source>
        <dbReference type="EMBL" id="MDD1011141.1"/>
    </source>
</evidence>
<proteinExistence type="predicted"/>
<evidence type="ECO:0000313" key="2">
    <source>
        <dbReference type="Proteomes" id="UP001148185"/>
    </source>
</evidence>
<gene>
    <name evidence="1" type="ORF">M5G27_27085</name>
</gene>
<accession>A0A9X4C6F1</accession>
<sequence>MIRKHLVGFIKGFKAEFVVAAKAAPAIFFAPLVGAIKEVRNQANKGL</sequence>
<organism evidence="1 2">
    <name type="scientific">Pseudomonas shahriarae</name>
    <dbReference type="NCBI Taxonomy" id="2745512"/>
    <lineage>
        <taxon>Bacteria</taxon>
        <taxon>Pseudomonadati</taxon>
        <taxon>Pseudomonadota</taxon>
        <taxon>Gammaproteobacteria</taxon>
        <taxon>Pseudomonadales</taxon>
        <taxon>Pseudomonadaceae</taxon>
        <taxon>Pseudomonas</taxon>
    </lineage>
</organism>
<dbReference type="Proteomes" id="UP001148185">
    <property type="component" value="Unassembled WGS sequence"/>
</dbReference>
<dbReference type="EMBL" id="JAMDHA010000037">
    <property type="protein sequence ID" value="MDD1011141.1"/>
    <property type="molecule type" value="Genomic_DNA"/>
</dbReference>
<keyword evidence="2" id="KW-1185">Reference proteome</keyword>
<dbReference type="RefSeq" id="WP_155943744.1">
    <property type="nucleotide sequence ID" value="NZ_JAMDHA010000037.1"/>
</dbReference>
<reference evidence="1 2" key="1">
    <citation type="submission" date="2022-05" db="EMBL/GenBank/DDBJ databases">
        <title>Novel Pseudomonas spp. Isolated from a Rainbow Trout Aquaculture Facility.</title>
        <authorList>
            <person name="Testerman T."/>
            <person name="Graf J."/>
        </authorList>
    </citation>
    <scope>NUCLEOTIDE SEQUENCE [LARGE SCALE GENOMIC DNA]</scope>
    <source>
        <strain evidence="1 2">ID1042</strain>
    </source>
</reference>
<name>A0A9X4C6F1_9PSED</name>
<protein>
    <submittedName>
        <fullName evidence="1">Uncharacterized protein</fullName>
    </submittedName>
</protein>
<dbReference type="AlphaFoldDB" id="A0A9X4C6F1"/>
<comment type="caution">
    <text evidence="1">The sequence shown here is derived from an EMBL/GenBank/DDBJ whole genome shotgun (WGS) entry which is preliminary data.</text>
</comment>